<gene>
    <name evidence="3" type="ORF">R3P38DRAFT_2845238</name>
</gene>
<evidence type="ECO:0000256" key="1">
    <source>
        <dbReference type="SAM" id="MobiDB-lite"/>
    </source>
</evidence>
<feature type="region of interest" description="Disordered" evidence="1">
    <location>
        <begin position="1"/>
        <end position="25"/>
    </location>
</feature>
<organism evidence="3 4">
    <name type="scientific">Favolaschia claudopus</name>
    <dbReference type="NCBI Taxonomy" id="2862362"/>
    <lineage>
        <taxon>Eukaryota</taxon>
        <taxon>Fungi</taxon>
        <taxon>Dikarya</taxon>
        <taxon>Basidiomycota</taxon>
        <taxon>Agaricomycotina</taxon>
        <taxon>Agaricomycetes</taxon>
        <taxon>Agaricomycetidae</taxon>
        <taxon>Agaricales</taxon>
        <taxon>Marasmiineae</taxon>
        <taxon>Mycenaceae</taxon>
        <taxon>Favolaschia</taxon>
    </lineage>
</organism>
<dbReference type="SUPFAM" id="SSF54695">
    <property type="entry name" value="POZ domain"/>
    <property type="match status" value="1"/>
</dbReference>
<dbReference type="CDD" id="cd18186">
    <property type="entry name" value="BTB_POZ_ZBTB_KLHL-like"/>
    <property type="match status" value="1"/>
</dbReference>
<feature type="domain" description="BTB" evidence="2">
    <location>
        <begin position="34"/>
        <end position="105"/>
    </location>
</feature>
<dbReference type="SMART" id="SM00225">
    <property type="entry name" value="BTB"/>
    <property type="match status" value="1"/>
</dbReference>
<reference evidence="3 4" key="1">
    <citation type="journal article" date="2024" name="J Genomics">
        <title>Draft genome sequencing and assembly of Favolaschia claudopus CIRM-BRFM 2984 isolated from oak limbs.</title>
        <authorList>
            <person name="Navarro D."/>
            <person name="Drula E."/>
            <person name="Chaduli D."/>
            <person name="Cazenave R."/>
            <person name="Ahrendt S."/>
            <person name="Wang J."/>
            <person name="Lipzen A."/>
            <person name="Daum C."/>
            <person name="Barry K."/>
            <person name="Grigoriev I.V."/>
            <person name="Favel A."/>
            <person name="Rosso M.N."/>
            <person name="Martin F."/>
        </authorList>
    </citation>
    <scope>NUCLEOTIDE SEQUENCE [LARGE SCALE GENOMIC DNA]</scope>
    <source>
        <strain evidence="3 4">CIRM-BRFM 2984</strain>
    </source>
</reference>
<sequence>MAQFLSDGPPIKRQRPDDEEEPPITRSETWHADGSVVLLAERTQFRVHWSVLCKNSAFFQEMQSLPQPPSQDKIEGCPIVELHDSAVDVQHLLDVLYDPLLFSEQKHPLPFIAAIIRLGRKYDFKNLLAAAVQRLTFENPSTLEEYGQLTMKDDKSIAYTPTKYHSHIGMNFDIIDCSREWSIHPAPMRLSSHIDAILNGLNGPQGHIILSTEQQHILLTAHRKIIDAQWSHPELWLWLGSDSSSADGCTTIAQGNSSCAQRKKLVFRQLLVRNYSLVPFRMPGRQKFLCDPCNRCHVKIMANARKKLWDDLPTFFGLPQWADLKNDL</sequence>
<proteinExistence type="predicted"/>
<dbReference type="Proteomes" id="UP001362999">
    <property type="component" value="Unassembled WGS sequence"/>
</dbReference>
<keyword evidence="4" id="KW-1185">Reference proteome</keyword>
<dbReference type="EMBL" id="JAWWNJ010000005">
    <property type="protein sequence ID" value="KAK7055122.1"/>
    <property type="molecule type" value="Genomic_DNA"/>
</dbReference>
<dbReference type="PROSITE" id="PS50097">
    <property type="entry name" value="BTB"/>
    <property type="match status" value="1"/>
</dbReference>
<dbReference type="Gene3D" id="3.30.710.10">
    <property type="entry name" value="Potassium Channel Kv1.1, Chain A"/>
    <property type="match status" value="1"/>
</dbReference>
<evidence type="ECO:0000259" key="2">
    <source>
        <dbReference type="PROSITE" id="PS50097"/>
    </source>
</evidence>
<dbReference type="InterPro" id="IPR000210">
    <property type="entry name" value="BTB/POZ_dom"/>
</dbReference>
<evidence type="ECO:0000313" key="3">
    <source>
        <dbReference type="EMBL" id="KAK7055122.1"/>
    </source>
</evidence>
<dbReference type="AlphaFoldDB" id="A0AAW0DQW0"/>
<evidence type="ECO:0000313" key="4">
    <source>
        <dbReference type="Proteomes" id="UP001362999"/>
    </source>
</evidence>
<comment type="caution">
    <text evidence="3">The sequence shown here is derived from an EMBL/GenBank/DDBJ whole genome shotgun (WGS) entry which is preliminary data.</text>
</comment>
<name>A0AAW0DQW0_9AGAR</name>
<protein>
    <submittedName>
        <fullName evidence="3">BTB domain-containing protein</fullName>
    </submittedName>
</protein>
<accession>A0AAW0DQW0</accession>
<dbReference type="Pfam" id="PF00651">
    <property type="entry name" value="BTB"/>
    <property type="match status" value="1"/>
</dbReference>
<dbReference type="InterPro" id="IPR011333">
    <property type="entry name" value="SKP1/BTB/POZ_sf"/>
</dbReference>